<dbReference type="Gene3D" id="2.60.120.260">
    <property type="entry name" value="Galactose-binding domain-like"/>
    <property type="match status" value="2"/>
</dbReference>
<evidence type="ECO:0000313" key="6">
    <source>
        <dbReference type="Proteomes" id="UP000279271"/>
    </source>
</evidence>
<feature type="chain" id="PRO_5018295418" description="EGF-like domain-containing protein" evidence="3">
    <location>
        <begin position="24"/>
        <end position="711"/>
    </location>
</feature>
<feature type="disulfide bond" evidence="1">
    <location>
        <begin position="532"/>
        <end position="541"/>
    </location>
</feature>
<dbReference type="PROSITE" id="PS50026">
    <property type="entry name" value="EGF_3"/>
    <property type="match status" value="2"/>
</dbReference>
<feature type="disulfide bond" evidence="1">
    <location>
        <begin position="338"/>
        <end position="348"/>
    </location>
</feature>
<feature type="signal peptide" evidence="3">
    <location>
        <begin position="1"/>
        <end position="23"/>
    </location>
</feature>
<feature type="disulfide bond" evidence="1">
    <location>
        <begin position="342"/>
        <end position="359"/>
    </location>
</feature>
<name>A0A3M7KWX0_AUXPR</name>
<dbReference type="Pfam" id="PF23106">
    <property type="entry name" value="EGF_Teneurin"/>
    <property type="match status" value="1"/>
</dbReference>
<dbReference type="InterPro" id="IPR053331">
    <property type="entry name" value="EGF-like_comC"/>
</dbReference>
<dbReference type="EMBL" id="QOKY01000196">
    <property type="protein sequence ID" value="RMZ53626.1"/>
    <property type="molecule type" value="Genomic_DNA"/>
</dbReference>
<sequence>MGHYAIYACVLALLFSLFSIALAQDACSGHGRLTPSGGCDCDNPWPAPESRGWTGKDCSIPVYGSPADSEDMTDWCRAADQCDQLEPQAWVCFAAQFPWDAAGDSWNHLAVRLARTSPDEKGDPDLFGLFSGGKRGLAVPTRSSHGYDFQDTSAAQRAVVVKKVTKAAQGPEADYEGVLLCVRSYGAVPVAFSLKAARNVCPVGFDAGDASPLICSTRQDATEKRYEGCTADGQQFYRFHVAHDDFQVSLAIVEESETPGMLDLFLKAGVPPSTGVGQFDARPRWNAAERDRQLEVLLDARPSPEPWSATLRPGDWYAGVLGGLRPANFTLLLNRFDCPLGCSGHGTCDPGTPVDQRRCTCDEGYGGEACSKSRAALEYGDVVQREPAQFEYEYFLMPAITGDSPKPLLFLVPPPDAMLNGSSEVIISASYYGPSLGQWAQVKPAILLSPTNHTAYPTAEAYTHKLVLEEQNVTRTLTLCPTQLVKGEWALAVYNPLRGFQVGFSLTLERQGHCLNGCSGHGKCSEEGVCRCEPDWQGGDCSVSGSGGCEEGSRRPAANSTLSKGNGTCWQECRCPDEGAGCRFDEDECVDYTCPSPSRRAGTELRCVVDACVKACSDVWTESRTSVCLLECACPEGGGPCEVSRACSHRAELHPSHHGPTLLGLLLGALLGGGGLAGFIYARGIPPWFPLRRTGFGVGGLYQELSDAEGL</sequence>
<evidence type="ECO:0000256" key="1">
    <source>
        <dbReference type="PROSITE-ProRule" id="PRU00076"/>
    </source>
</evidence>
<comment type="caution">
    <text evidence="1">Lacks conserved residue(s) required for the propagation of feature annotation.</text>
</comment>
<evidence type="ECO:0000313" key="5">
    <source>
        <dbReference type="EMBL" id="RMZ53626.1"/>
    </source>
</evidence>
<comment type="caution">
    <text evidence="5">The sequence shown here is derived from an EMBL/GenBank/DDBJ whole genome shotgun (WGS) entry which is preliminary data.</text>
</comment>
<keyword evidence="2" id="KW-1133">Transmembrane helix</keyword>
<organism evidence="5 6">
    <name type="scientific">Auxenochlorella protothecoides</name>
    <name type="common">Green microalga</name>
    <name type="synonym">Chlorella protothecoides</name>
    <dbReference type="NCBI Taxonomy" id="3075"/>
    <lineage>
        <taxon>Eukaryota</taxon>
        <taxon>Viridiplantae</taxon>
        <taxon>Chlorophyta</taxon>
        <taxon>core chlorophytes</taxon>
        <taxon>Trebouxiophyceae</taxon>
        <taxon>Chlorellales</taxon>
        <taxon>Chlorellaceae</taxon>
        <taxon>Auxenochlorella</taxon>
    </lineage>
</organism>
<keyword evidence="3" id="KW-0732">Signal</keyword>
<feature type="domain" description="EGF-like" evidence="4">
    <location>
        <begin position="510"/>
        <end position="542"/>
    </location>
</feature>
<keyword evidence="1" id="KW-1015">Disulfide bond</keyword>
<feature type="disulfide bond" evidence="1">
    <location>
        <begin position="514"/>
        <end position="524"/>
    </location>
</feature>
<dbReference type="SMART" id="SM00181">
    <property type="entry name" value="EGF"/>
    <property type="match status" value="2"/>
</dbReference>
<feature type="domain" description="EGF-like" evidence="4">
    <location>
        <begin position="334"/>
        <end position="371"/>
    </location>
</feature>
<evidence type="ECO:0000259" key="4">
    <source>
        <dbReference type="PROSITE" id="PS50026"/>
    </source>
</evidence>
<dbReference type="Proteomes" id="UP000279271">
    <property type="component" value="Unassembled WGS sequence"/>
</dbReference>
<dbReference type="PROSITE" id="PS01186">
    <property type="entry name" value="EGF_2"/>
    <property type="match status" value="1"/>
</dbReference>
<feature type="transmembrane region" description="Helical" evidence="2">
    <location>
        <begin position="662"/>
        <end position="682"/>
    </location>
</feature>
<gene>
    <name evidence="5" type="ORF">APUTEX25_003160</name>
</gene>
<evidence type="ECO:0000256" key="2">
    <source>
        <dbReference type="SAM" id="Phobius"/>
    </source>
</evidence>
<feature type="disulfide bond" evidence="1">
    <location>
        <begin position="361"/>
        <end position="370"/>
    </location>
</feature>
<keyword evidence="2" id="KW-0812">Transmembrane</keyword>
<dbReference type="PROSITE" id="PS00022">
    <property type="entry name" value="EGF_1"/>
    <property type="match status" value="2"/>
</dbReference>
<evidence type="ECO:0000256" key="3">
    <source>
        <dbReference type="SAM" id="SignalP"/>
    </source>
</evidence>
<dbReference type="PANTHER" id="PTHR24032">
    <property type="entry name" value="EGF-LIKE DOMAIN-CONTAINING PROTEIN-RELATED-RELATED"/>
    <property type="match status" value="1"/>
</dbReference>
<accession>A0A3M7KWX0</accession>
<keyword evidence="2" id="KW-0472">Membrane</keyword>
<keyword evidence="1" id="KW-0245">EGF-like domain</keyword>
<dbReference type="AlphaFoldDB" id="A0A3M7KWX0"/>
<protein>
    <recommendedName>
        <fullName evidence="4">EGF-like domain-containing protein</fullName>
    </recommendedName>
</protein>
<dbReference type="InterPro" id="IPR000742">
    <property type="entry name" value="EGF"/>
</dbReference>
<proteinExistence type="predicted"/>
<reference evidence="6" key="1">
    <citation type="journal article" date="2018" name="Algal Res.">
        <title>Characterization of plant carbon substrate utilization by Auxenochlorella protothecoides.</title>
        <authorList>
            <person name="Vogler B.W."/>
            <person name="Starkenburg S.R."/>
            <person name="Sudasinghe N."/>
            <person name="Schambach J.Y."/>
            <person name="Rollin J.A."/>
            <person name="Pattathil S."/>
            <person name="Barry A.N."/>
        </authorList>
    </citation>
    <scope>NUCLEOTIDE SEQUENCE [LARGE SCALE GENOMIC DNA]</scope>
    <source>
        <strain evidence="6">UTEX 25</strain>
    </source>
</reference>